<evidence type="ECO:0000313" key="12">
    <source>
        <dbReference type="EMBL" id="KAL3506069.1"/>
    </source>
</evidence>
<evidence type="ECO:0000256" key="9">
    <source>
        <dbReference type="PIRSR" id="PIRSR605150-2"/>
    </source>
</evidence>
<evidence type="ECO:0000256" key="10">
    <source>
        <dbReference type="PIRSR" id="PIRSR605150-3"/>
    </source>
</evidence>
<dbReference type="Proteomes" id="UP001630127">
    <property type="component" value="Unassembled WGS sequence"/>
</dbReference>
<dbReference type="GO" id="GO:0071555">
    <property type="term" value="P:cell wall organization"/>
    <property type="evidence" value="ECO:0007669"/>
    <property type="project" value="UniProtKB-KW"/>
</dbReference>
<evidence type="ECO:0000256" key="1">
    <source>
        <dbReference type="ARBA" id="ARBA00004127"/>
    </source>
</evidence>
<keyword evidence="2" id="KW-0328">Glycosyltransferase</keyword>
<proteinExistence type="predicted"/>
<feature type="binding site" evidence="10">
    <location>
        <position position="274"/>
    </location>
    <ligand>
        <name>Mn(2+)</name>
        <dbReference type="ChEBI" id="CHEBI:29035"/>
    </ligand>
</feature>
<organism evidence="12 13">
    <name type="scientific">Cinchona calisaya</name>
    <dbReference type="NCBI Taxonomy" id="153742"/>
    <lineage>
        <taxon>Eukaryota</taxon>
        <taxon>Viridiplantae</taxon>
        <taxon>Streptophyta</taxon>
        <taxon>Embryophyta</taxon>
        <taxon>Tracheophyta</taxon>
        <taxon>Spermatophyta</taxon>
        <taxon>Magnoliopsida</taxon>
        <taxon>eudicotyledons</taxon>
        <taxon>Gunneridae</taxon>
        <taxon>Pentapetalae</taxon>
        <taxon>asterids</taxon>
        <taxon>lamiids</taxon>
        <taxon>Gentianales</taxon>
        <taxon>Rubiaceae</taxon>
        <taxon>Cinchonoideae</taxon>
        <taxon>Cinchoneae</taxon>
        <taxon>Cinchona</taxon>
    </lineage>
</organism>
<feature type="transmembrane region" description="Helical" evidence="11">
    <location>
        <begin position="21"/>
        <end position="39"/>
    </location>
</feature>
<dbReference type="GO" id="GO:0016757">
    <property type="term" value="F:glycosyltransferase activity"/>
    <property type="evidence" value="ECO:0007669"/>
    <property type="project" value="UniProtKB-KW"/>
</dbReference>
<gene>
    <name evidence="12" type="ORF">ACH5RR_031451</name>
</gene>
<evidence type="ECO:0000256" key="3">
    <source>
        <dbReference type="ARBA" id="ARBA00022679"/>
    </source>
</evidence>
<feature type="transmembrane region" description="Helical" evidence="11">
    <location>
        <begin position="554"/>
        <end position="573"/>
    </location>
</feature>
<keyword evidence="13" id="KW-1185">Reference proteome</keyword>
<dbReference type="FunFam" id="3.90.550.10:FF:000194">
    <property type="entry name" value="Cellulose synthase-like protein G2 isoform A"/>
    <property type="match status" value="1"/>
</dbReference>
<evidence type="ECO:0000256" key="2">
    <source>
        <dbReference type="ARBA" id="ARBA00022676"/>
    </source>
</evidence>
<sequence>MENSLPLHLSRVQKSSLIINSFYFILHGTALLALIYYRAYSLMETTKNKDISISFKLCYILVFASELILSFLWLLDQSYQWRPVFRTVFPERLPKDDDKLPSIDVFICTADPNKEPSVEVMNTVVSAMALDYPPNKLHIYLSDDGGSSVTLKALQEAWRFGRFWVPFCRKYGIKTRCPEAYFSRKDDSDGNLGSLSSEFCADREKFEKQYEEFKERVQWIREKTSTFTSKNHPASIEIIKDVDHDDRTETNESEIPMVVYVSREKRPSHPHHFKAGALNVLLRVSSMLSNSPYILVLDCDMYCNDPSSARQAMCFHLDSSKLAFVQFPQKFHNISDKDIYDSQLRFIFTTRWWGVDGLKGPMVSGTGFYITREALYDTSDIQNDVDVSELRNKFGPSNEFVKSLHQKNIISVLSNEEFSNTLQKEIQFLASCKYENKTQWGKEASFRYFSVVEDYFTGMSLHSKGWTSVYCDPPKPAFLGSATTNFSELLVQQTRWCTGLVQVAMSKYSPLIYCPPRMSILQSMYYAEFAYFPFYCLPVWCLAIVPQLCLLHGIPLYPGISNPYFILFAFIFLSSNLKHIQEVLSVGHSIRTWIYEYRMWMIKSVTCYTYGTLDAIMEKIGMKEASFLPTNKVADEEQLKRYQSGIFDFQVSTMFLAPICTLVILNIACLLLGAVKIFRNANIDEMFIQACLSFFILIIQYPVVEGMILRKDKARVPQSATLLSALLAGILLSLGSLILIY</sequence>
<evidence type="ECO:0008006" key="14">
    <source>
        <dbReference type="Google" id="ProtNLM"/>
    </source>
</evidence>
<evidence type="ECO:0000313" key="13">
    <source>
        <dbReference type="Proteomes" id="UP001630127"/>
    </source>
</evidence>
<accession>A0ABD2YFB0</accession>
<reference evidence="12 13" key="1">
    <citation type="submission" date="2024-11" db="EMBL/GenBank/DDBJ databases">
        <title>A near-complete genome assembly of Cinchona calisaya.</title>
        <authorList>
            <person name="Lian D.C."/>
            <person name="Zhao X.W."/>
            <person name="Wei L."/>
        </authorList>
    </citation>
    <scope>NUCLEOTIDE SEQUENCE [LARGE SCALE GENOMIC DNA]</scope>
    <source>
        <tissue evidence="12">Nenye</tissue>
    </source>
</reference>
<evidence type="ECO:0000256" key="11">
    <source>
        <dbReference type="SAM" id="Phobius"/>
    </source>
</evidence>
<evidence type="ECO:0000256" key="7">
    <source>
        <dbReference type="ARBA" id="ARBA00023316"/>
    </source>
</evidence>
<feature type="binding site" evidence="9">
    <location>
        <position position="144"/>
    </location>
    <ligand>
        <name>UDP-alpha-D-glucose</name>
        <dbReference type="ChEBI" id="CHEBI:58885"/>
    </ligand>
</feature>
<dbReference type="AlphaFoldDB" id="A0ABD2YFB0"/>
<protein>
    <recommendedName>
        <fullName evidence="14">Cellulose synthase-like protein G2</fullName>
    </recommendedName>
</protein>
<dbReference type="InterPro" id="IPR005150">
    <property type="entry name" value="Cellulose_synth"/>
</dbReference>
<feature type="transmembrane region" description="Helical" evidence="11">
    <location>
        <begin position="651"/>
        <end position="675"/>
    </location>
</feature>
<evidence type="ECO:0000256" key="5">
    <source>
        <dbReference type="ARBA" id="ARBA00022989"/>
    </source>
</evidence>
<keyword evidence="5 11" id="KW-1133">Transmembrane helix</keyword>
<dbReference type="Gene3D" id="3.90.550.10">
    <property type="entry name" value="Spore Coat Polysaccharide Biosynthesis Protein SpsA, Chain A"/>
    <property type="match status" value="2"/>
</dbReference>
<dbReference type="PANTHER" id="PTHR13301">
    <property type="entry name" value="X-BOX TRANSCRIPTION FACTOR-RELATED"/>
    <property type="match status" value="1"/>
</dbReference>
<evidence type="ECO:0000256" key="4">
    <source>
        <dbReference type="ARBA" id="ARBA00022692"/>
    </source>
</evidence>
<feature type="active site" evidence="8">
    <location>
        <position position="454"/>
    </location>
</feature>
<dbReference type="EMBL" id="JBJUIK010000013">
    <property type="protein sequence ID" value="KAL3506069.1"/>
    <property type="molecule type" value="Genomic_DNA"/>
</dbReference>
<feature type="transmembrane region" description="Helical" evidence="11">
    <location>
        <begin position="687"/>
        <end position="708"/>
    </location>
</feature>
<feature type="binding site" evidence="10">
    <location>
        <position position="298"/>
    </location>
    <ligand>
        <name>Mn(2+)</name>
        <dbReference type="ChEBI" id="CHEBI:29035"/>
    </ligand>
</feature>
<keyword evidence="3" id="KW-0808">Transferase</keyword>
<dbReference type="InterPro" id="IPR029044">
    <property type="entry name" value="Nucleotide-diphossugar_trans"/>
</dbReference>
<keyword evidence="6 11" id="KW-0472">Membrane</keyword>
<comment type="caution">
    <text evidence="12">The sequence shown here is derived from an EMBL/GenBank/DDBJ whole genome shotgun (WGS) entry which is preliminary data.</text>
</comment>
<feature type="transmembrane region" description="Helical" evidence="11">
    <location>
        <begin position="51"/>
        <end position="75"/>
    </location>
</feature>
<comment type="subcellular location">
    <subcellularLocation>
        <location evidence="1">Endomembrane system</location>
        <topology evidence="1">Multi-pass membrane protein</topology>
    </subcellularLocation>
</comment>
<feature type="transmembrane region" description="Helical" evidence="11">
    <location>
        <begin position="525"/>
        <end position="548"/>
    </location>
</feature>
<dbReference type="SUPFAM" id="SSF53448">
    <property type="entry name" value="Nucleotide-diphospho-sugar transferases"/>
    <property type="match status" value="1"/>
</dbReference>
<keyword evidence="4 11" id="KW-0812">Transmembrane</keyword>
<feature type="binding site" evidence="9">
    <location>
        <position position="115"/>
    </location>
    <ligand>
        <name>UDP-alpha-D-glucose</name>
        <dbReference type="ChEBI" id="CHEBI:58885"/>
    </ligand>
</feature>
<name>A0ABD2YFB0_9GENT</name>
<evidence type="ECO:0000256" key="6">
    <source>
        <dbReference type="ARBA" id="ARBA00023136"/>
    </source>
</evidence>
<keyword evidence="7" id="KW-0961">Cell wall biogenesis/degradation</keyword>
<evidence type="ECO:0000256" key="8">
    <source>
        <dbReference type="PIRSR" id="PIRSR605150-1"/>
    </source>
</evidence>
<dbReference type="Pfam" id="PF03552">
    <property type="entry name" value="Cellulose_synt"/>
    <property type="match status" value="2"/>
</dbReference>
<dbReference type="GO" id="GO:0012505">
    <property type="term" value="C:endomembrane system"/>
    <property type="evidence" value="ECO:0007669"/>
    <property type="project" value="UniProtKB-SubCell"/>
</dbReference>
<feature type="binding site" evidence="9">
    <location>
        <position position="114"/>
    </location>
    <ligand>
        <name>UDP-alpha-D-glucose</name>
        <dbReference type="ChEBI" id="CHEBI:58885"/>
    </ligand>
</feature>
<feature type="active site" evidence="8">
    <location>
        <position position="144"/>
    </location>
</feature>
<feature type="transmembrane region" description="Helical" evidence="11">
    <location>
        <begin position="720"/>
        <end position="740"/>
    </location>
</feature>